<sequence length="186" mass="19436">MAPRIPATSLTVDALLAAGASTLAVDFQGLNAMDFAVNNLYATTQGGQRGARRRPTQGRKRAGRVDGAANEDDVERAIWKALKRARQREEILRDRNDAPVTGGAASADARYRAAGARATEVRRSRAARPRSSTTASTAASASSPRPTRRSRRAPATALCDPNAAPWAVGGSAGQAQPARASTTSSP</sequence>
<keyword evidence="4" id="KW-1185">Reference proteome</keyword>
<comment type="caution">
    <text evidence="3">The sequence shown here is derived from an EMBL/GenBank/DDBJ whole genome shotgun (WGS) entry which is preliminary data.</text>
</comment>
<dbReference type="EMBL" id="JBBJCI010000373">
    <property type="protein sequence ID" value="KAK7231844.1"/>
    <property type="molecule type" value="Genomic_DNA"/>
</dbReference>
<feature type="region of interest" description="Disordered" evidence="1">
    <location>
        <begin position="93"/>
        <end position="186"/>
    </location>
</feature>
<evidence type="ECO:0000256" key="2">
    <source>
        <dbReference type="SAM" id="SignalP"/>
    </source>
</evidence>
<dbReference type="Proteomes" id="UP001363151">
    <property type="component" value="Unassembled WGS sequence"/>
</dbReference>
<feature type="signal peptide" evidence="2">
    <location>
        <begin position="1"/>
        <end position="24"/>
    </location>
</feature>
<name>A0ABR1FJ60_AURAN</name>
<accession>A0ABR1FJ60</accession>
<feature type="chain" id="PRO_5046189044" evidence="2">
    <location>
        <begin position="25"/>
        <end position="186"/>
    </location>
</feature>
<feature type="compositionally biased region" description="Basic residues" evidence="1">
    <location>
        <begin position="50"/>
        <end position="62"/>
    </location>
</feature>
<evidence type="ECO:0000256" key="1">
    <source>
        <dbReference type="SAM" id="MobiDB-lite"/>
    </source>
</evidence>
<reference evidence="3 4" key="1">
    <citation type="submission" date="2024-03" db="EMBL/GenBank/DDBJ databases">
        <title>Aureococcus anophagefferens CCMP1851 and Kratosvirus quantuckense: Draft genome of a second virus-susceptible host strain in the model system.</title>
        <authorList>
            <person name="Chase E."/>
            <person name="Truchon A.R."/>
            <person name="Schepens W."/>
            <person name="Wilhelm S.W."/>
        </authorList>
    </citation>
    <scope>NUCLEOTIDE SEQUENCE [LARGE SCALE GENOMIC DNA]</scope>
    <source>
        <strain evidence="3 4">CCMP1851</strain>
    </source>
</reference>
<feature type="region of interest" description="Disordered" evidence="1">
    <location>
        <begin position="45"/>
        <end position="70"/>
    </location>
</feature>
<protein>
    <submittedName>
        <fullName evidence="3">Uncharacterized protein</fullName>
    </submittedName>
</protein>
<feature type="compositionally biased region" description="Low complexity" evidence="1">
    <location>
        <begin position="129"/>
        <end position="145"/>
    </location>
</feature>
<evidence type="ECO:0000313" key="3">
    <source>
        <dbReference type="EMBL" id="KAK7231844.1"/>
    </source>
</evidence>
<gene>
    <name evidence="3" type="ORF">SO694_00082165</name>
</gene>
<proteinExistence type="predicted"/>
<evidence type="ECO:0000313" key="4">
    <source>
        <dbReference type="Proteomes" id="UP001363151"/>
    </source>
</evidence>
<keyword evidence="2" id="KW-0732">Signal</keyword>
<feature type="compositionally biased region" description="Low complexity" evidence="1">
    <location>
        <begin position="102"/>
        <end position="118"/>
    </location>
</feature>
<organism evidence="3 4">
    <name type="scientific">Aureococcus anophagefferens</name>
    <name type="common">Harmful bloom alga</name>
    <dbReference type="NCBI Taxonomy" id="44056"/>
    <lineage>
        <taxon>Eukaryota</taxon>
        <taxon>Sar</taxon>
        <taxon>Stramenopiles</taxon>
        <taxon>Ochrophyta</taxon>
        <taxon>Pelagophyceae</taxon>
        <taxon>Pelagomonadales</taxon>
        <taxon>Pelagomonadaceae</taxon>
        <taxon>Aureococcus</taxon>
    </lineage>
</organism>